<dbReference type="InterPro" id="IPR007712">
    <property type="entry name" value="RelE/ParE_toxin"/>
</dbReference>
<comment type="caution">
    <text evidence="2">The sequence shown here is derived from an EMBL/GenBank/DDBJ whole genome shotgun (WGS) entry which is preliminary data.</text>
</comment>
<gene>
    <name evidence="2" type="ORF">CA13_31870</name>
</gene>
<reference evidence="2 3" key="1">
    <citation type="submission" date="2019-02" db="EMBL/GenBank/DDBJ databases">
        <title>Deep-cultivation of Planctomycetes and their phenomic and genomic characterization uncovers novel biology.</title>
        <authorList>
            <person name="Wiegand S."/>
            <person name="Jogler M."/>
            <person name="Boedeker C."/>
            <person name="Pinto D."/>
            <person name="Vollmers J."/>
            <person name="Rivas-Marin E."/>
            <person name="Kohn T."/>
            <person name="Peeters S.H."/>
            <person name="Heuer A."/>
            <person name="Rast P."/>
            <person name="Oberbeckmann S."/>
            <person name="Bunk B."/>
            <person name="Jeske O."/>
            <person name="Meyerdierks A."/>
            <person name="Storesund J.E."/>
            <person name="Kallscheuer N."/>
            <person name="Luecker S."/>
            <person name="Lage O.M."/>
            <person name="Pohl T."/>
            <person name="Merkel B.J."/>
            <person name="Hornburger P."/>
            <person name="Mueller R.-W."/>
            <person name="Bruemmer F."/>
            <person name="Labrenz M."/>
            <person name="Spormann A.M."/>
            <person name="Op Den Camp H."/>
            <person name="Overmann J."/>
            <person name="Amann R."/>
            <person name="Jetten M.S.M."/>
            <person name="Mascher T."/>
            <person name="Medema M.H."/>
            <person name="Devos D.P."/>
            <person name="Kaster A.-K."/>
            <person name="Ovreas L."/>
            <person name="Rohde M."/>
            <person name="Galperin M.Y."/>
            <person name="Jogler C."/>
        </authorList>
    </citation>
    <scope>NUCLEOTIDE SEQUENCE [LARGE SCALE GENOMIC DNA]</scope>
    <source>
        <strain evidence="2 3">CA13</strain>
    </source>
</reference>
<evidence type="ECO:0000256" key="1">
    <source>
        <dbReference type="ARBA" id="ARBA00022649"/>
    </source>
</evidence>
<dbReference type="EMBL" id="SJPJ01000001">
    <property type="protein sequence ID" value="TWT81734.1"/>
    <property type="molecule type" value="Genomic_DNA"/>
</dbReference>
<dbReference type="AlphaFoldDB" id="A0A5C5Z383"/>
<dbReference type="Pfam" id="PF05016">
    <property type="entry name" value="ParE_toxin"/>
    <property type="match status" value="1"/>
</dbReference>
<keyword evidence="3" id="KW-1185">Reference proteome</keyword>
<dbReference type="OrthoDB" id="278204at2"/>
<evidence type="ECO:0000313" key="3">
    <source>
        <dbReference type="Proteomes" id="UP000315010"/>
    </source>
</evidence>
<dbReference type="Proteomes" id="UP000315010">
    <property type="component" value="Unassembled WGS sequence"/>
</dbReference>
<organism evidence="2 3">
    <name type="scientific">Novipirellula herctigrandis</name>
    <dbReference type="NCBI Taxonomy" id="2527986"/>
    <lineage>
        <taxon>Bacteria</taxon>
        <taxon>Pseudomonadati</taxon>
        <taxon>Planctomycetota</taxon>
        <taxon>Planctomycetia</taxon>
        <taxon>Pirellulales</taxon>
        <taxon>Pirellulaceae</taxon>
        <taxon>Novipirellula</taxon>
    </lineage>
</organism>
<dbReference type="Gene3D" id="3.30.2310.20">
    <property type="entry name" value="RelE-like"/>
    <property type="match status" value="1"/>
</dbReference>
<dbReference type="InterPro" id="IPR035093">
    <property type="entry name" value="RelE/ParE_toxin_dom_sf"/>
</dbReference>
<accession>A0A5C5Z383</accession>
<proteinExistence type="predicted"/>
<protein>
    <submittedName>
        <fullName evidence="2">Plasmid stabilization system protein</fullName>
    </submittedName>
</protein>
<dbReference type="RefSeq" id="WP_146397828.1">
    <property type="nucleotide sequence ID" value="NZ_SJPJ01000001.1"/>
</dbReference>
<name>A0A5C5Z383_9BACT</name>
<evidence type="ECO:0000313" key="2">
    <source>
        <dbReference type="EMBL" id="TWT81734.1"/>
    </source>
</evidence>
<keyword evidence="1" id="KW-1277">Toxin-antitoxin system</keyword>
<sequence>MANVIICSAAEVDYIESLTWYAARSVDAANDFDAEFDRALAQIANDPERFPLCDVRHRYFLLRRFPFRVIYRIVHDDVVVIAVAHGSRSPIYWTDR</sequence>